<evidence type="ECO:0000256" key="4">
    <source>
        <dbReference type="ARBA" id="ARBA00022840"/>
    </source>
</evidence>
<organism evidence="6 7">
    <name type="scientific">Paramecium primaurelia</name>
    <dbReference type="NCBI Taxonomy" id="5886"/>
    <lineage>
        <taxon>Eukaryota</taxon>
        <taxon>Sar</taxon>
        <taxon>Alveolata</taxon>
        <taxon>Ciliophora</taxon>
        <taxon>Intramacronucleata</taxon>
        <taxon>Oligohymenophorea</taxon>
        <taxon>Peniculida</taxon>
        <taxon>Parameciidae</taxon>
        <taxon>Paramecium</taxon>
    </lineage>
</organism>
<dbReference type="PROSITE" id="PS00108">
    <property type="entry name" value="PROTEIN_KINASE_ST"/>
    <property type="match status" value="1"/>
</dbReference>
<dbReference type="PROSITE" id="PS50011">
    <property type="entry name" value="PROTEIN_KINASE_DOM"/>
    <property type="match status" value="1"/>
</dbReference>
<dbReference type="Pfam" id="PF00069">
    <property type="entry name" value="Pkinase"/>
    <property type="match status" value="1"/>
</dbReference>
<keyword evidence="1" id="KW-0808">Transferase</keyword>
<dbReference type="GO" id="GO:0005524">
    <property type="term" value="F:ATP binding"/>
    <property type="evidence" value="ECO:0007669"/>
    <property type="project" value="UniProtKB-KW"/>
</dbReference>
<dbReference type="PANTHER" id="PTHR43671">
    <property type="entry name" value="SERINE/THREONINE-PROTEIN KINASE NEK"/>
    <property type="match status" value="1"/>
</dbReference>
<dbReference type="OMA" id="TCFAYIR"/>
<feature type="domain" description="Protein kinase" evidence="5">
    <location>
        <begin position="228"/>
        <end position="501"/>
    </location>
</feature>
<evidence type="ECO:0000313" key="6">
    <source>
        <dbReference type="EMBL" id="CAD8058465.1"/>
    </source>
</evidence>
<dbReference type="Proteomes" id="UP000688137">
    <property type="component" value="Unassembled WGS sequence"/>
</dbReference>
<sequence length="625" mass="74968">MDFYYNYSIIEQRYANQFGIQNNVSRIEANFSQQNYTQLVSIGIPKYNIDERNLYRYRILKYLNVLQPEQYCCTQDEHFLIYQNLYQHLLNEQKLKNIIQQEGFKILLQLVLIFAEFQRRKFYWPLNSINQIYFIDGIIYISLLEYDFTKFNQPLNYLDNFWKFFTQYFIHEYQFQEMAYLMNQQNFDQILEYLFIKNGNIHQQSGLNPKYEKVLQYLLKIDKFNSLYQGNCVVKEFKKNEVFSIYPNLTNDIVYKSTEIKGNEDSQKTILQQIQRDIELMELFSYNENVATCFAYIRIQQYAFLLFRKFFGTLANRFETWPKRDQTEEQIRKDVYVITSRTADSLKILHEKQVIHRDLKPENVFIDNENLSDSFSYIADFDCSKQIQGQINVTLTNVDSSYTQNYDPPETYQSFKYDIFQLGLIFLTIANKGKYIGDYKRGPRLLQDHEFVKYYSLEAIQRSLQSTNYDINFINIIAQCLHRDPNRRPDIGTICNLLGQFKKNVQIKIIRKSIIQQQDQTNEQQQSIQTNDQNQKSNHQIQRSNTITIMQNSTNNQAFQEQSLTPTNYQQQQKIQINYQNPVDLNSPQQINNLQQSQFQQLQQSQSTRNLYQTSNNKIKFWLNN</sequence>
<evidence type="ECO:0000256" key="1">
    <source>
        <dbReference type="ARBA" id="ARBA00022679"/>
    </source>
</evidence>
<dbReference type="GO" id="GO:0004674">
    <property type="term" value="F:protein serine/threonine kinase activity"/>
    <property type="evidence" value="ECO:0007669"/>
    <property type="project" value="TreeGrafter"/>
</dbReference>
<dbReference type="InterPro" id="IPR050660">
    <property type="entry name" value="NEK_Ser/Thr_kinase"/>
</dbReference>
<protein>
    <recommendedName>
        <fullName evidence="5">Protein kinase domain-containing protein</fullName>
    </recommendedName>
</protein>
<evidence type="ECO:0000259" key="5">
    <source>
        <dbReference type="PROSITE" id="PS50011"/>
    </source>
</evidence>
<gene>
    <name evidence="6" type="ORF">PPRIM_AZ9-3.1.T0270234</name>
</gene>
<keyword evidence="3" id="KW-0418">Kinase</keyword>
<evidence type="ECO:0000256" key="3">
    <source>
        <dbReference type="ARBA" id="ARBA00022777"/>
    </source>
</evidence>
<keyword evidence="4" id="KW-0067">ATP-binding</keyword>
<dbReference type="EMBL" id="CAJJDM010000026">
    <property type="protein sequence ID" value="CAD8058465.1"/>
    <property type="molecule type" value="Genomic_DNA"/>
</dbReference>
<dbReference type="PANTHER" id="PTHR43671:SF106">
    <property type="entry name" value="NIMA-LIKE KINASE"/>
    <property type="match status" value="1"/>
</dbReference>
<keyword evidence="7" id="KW-1185">Reference proteome</keyword>
<name>A0A8S1KX51_PARPR</name>
<evidence type="ECO:0000256" key="2">
    <source>
        <dbReference type="ARBA" id="ARBA00022741"/>
    </source>
</evidence>
<dbReference type="InterPro" id="IPR008271">
    <property type="entry name" value="Ser/Thr_kinase_AS"/>
</dbReference>
<proteinExistence type="predicted"/>
<dbReference type="InterPro" id="IPR000719">
    <property type="entry name" value="Prot_kinase_dom"/>
</dbReference>
<dbReference type="AlphaFoldDB" id="A0A8S1KX51"/>
<evidence type="ECO:0000313" key="7">
    <source>
        <dbReference type="Proteomes" id="UP000688137"/>
    </source>
</evidence>
<accession>A0A8S1KX51</accession>
<keyword evidence="2" id="KW-0547">Nucleotide-binding</keyword>
<dbReference type="SMART" id="SM00220">
    <property type="entry name" value="S_TKc"/>
    <property type="match status" value="1"/>
</dbReference>
<comment type="caution">
    <text evidence="6">The sequence shown here is derived from an EMBL/GenBank/DDBJ whole genome shotgun (WGS) entry which is preliminary data.</text>
</comment>
<reference evidence="6" key="1">
    <citation type="submission" date="2021-01" db="EMBL/GenBank/DDBJ databases">
        <authorList>
            <consortium name="Genoscope - CEA"/>
            <person name="William W."/>
        </authorList>
    </citation>
    <scope>NUCLEOTIDE SEQUENCE</scope>
</reference>